<comment type="caution">
    <text evidence="6">The sequence shown here is derived from an EMBL/GenBank/DDBJ whole genome shotgun (WGS) entry which is preliminary data.</text>
</comment>
<comment type="similarity">
    <text evidence="2">Belongs to the ashwin family.</text>
</comment>
<evidence type="ECO:0000256" key="2">
    <source>
        <dbReference type="ARBA" id="ARBA00007855"/>
    </source>
</evidence>
<dbReference type="InterPro" id="IPR024887">
    <property type="entry name" value="Ashwin"/>
</dbReference>
<evidence type="ECO:0000313" key="6">
    <source>
        <dbReference type="EMBL" id="GFS00527.1"/>
    </source>
</evidence>
<dbReference type="Pfam" id="PF15323">
    <property type="entry name" value="Ashwin"/>
    <property type="match status" value="1"/>
</dbReference>
<dbReference type="GO" id="GO:0005634">
    <property type="term" value="C:nucleus"/>
    <property type="evidence" value="ECO:0007669"/>
    <property type="project" value="UniProtKB-SubCell"/>
</dbReference>
<reference evidence="6 7" key="1">
    <citation type="journal article" date="2021" name="Elife">
        <title>Chloroplast acquisition without the gene transfer in kleptoplastic sea slugs, Plakobranchus ocellatus.</title>
        <authorList>
            <person name="Maeda T."/>
            <person name="Takahashi S."/>
            <person name="Yoshida T."/>
            <person name="Shimamura S."/>
            <person name="Takaki Y."/>
            <person name="Nagai Y."/>
            <person name="Toyoda A."/>
            <person name="Suzuki Y."/>
            <person name="Arimoto A."/>
            <person name="Ishii H."/>
            <person name="Satoh N."/>
            <person name="Nishiyama T."/>
            <person name="Hasebe M."/>
            <person name="Maruyama T."/>
            <person name="Minagawa J."/>
            <person name="Obokata J."/>
            <person name="Shigenobu S."/>
        </authorList>
    </citation>
    <scope>NUCLEOTIDE SEQUENCE [LARGE SCALE GENOMIC DNA]</scope>
</reference>
<comment type="subcellular location">
    <subcellularLocation>
        <location evidence="1">Nucleus</location>
    </subcellularLocation>
</comment>
<evidence type="ECO:0000256" key="1">
    <source>
        <dbReference type="ARBA" id="ARBA00004123"/>
    </source>
</evidence>
<dbReference type="PANTHER" id="PTHR28359:SF1">
    <property type="entry name" value="ASHWIN"/>
    <property type="match status" value="1"/>
</dbReference>
<gene>
    <name evidence="6" type="ORF">ElyMa_002816400</name>
</gene>
<sequence length="100" mass="11668">MAAPMSNDSSHYDFMYPDLLSKDGLLFILRQRYISPLHDELESLDKEALVDLYNRYILPLPQRTYRQNKRGQQMTRAQKLMDRKRKLPSSDCGESSSGVK</sequence>
<dbReference type="Proteomes" id="UP000762676">
    <property type="component" value="Unassembled WGS sequence"/>
</dbReference>
<accession>A0AAV4HRN3</accession>
<protein>
    <recommendedName>
        <fullName evidence="3">Ashwin</fullName>
    </recommendedName>
</protein>
<dbReference type="GO" id="GO:0048598">
    <property type="term" value="P:embryonic morphogenesis"/>
    <property type="evidence" value="ECO:0007669"/>
    <property type="project" value="InterPro"/>
</dbReference>
<keyword evidence="4" id="KW-0539">Nucleus</keyword>
<proteinExistence type="inferred from homology"/>
<evidence type="ECO:0000313" key="7">
    <source>
        <dbReference type="Proteomes" id="UP000762676"/>
    </source>
</evidence>
<evidence type="ECO:0000256" key="4">
    <source>
        <dbReference type="ARBA" id="ARBA00023242"/>
    </source>
</evidence>
<evidence type="ECO:0000256" key="3">
    <source>
        <dbReference type="ARBA" id="ARBA00015134"/>
    </source>
</evidence>
<dbReference type="PANTHER" id="PTHR28359">
    <property type="entry name" value="ASHWIN"/>
    <property type="match status" value="1"/>
</dbReference>
<dbReference type="AlphaFoldDB" id="A0AAV4HRN3"/>
<organism evidence="6 7">
    <name type="scientific">Elysia marginata</name>
    <dbReference type="NCBI Taxonomy" id="1093978"/>
    <lineage>
        <taxon>Eukaryota</taxon>
        <taxon>Metazoa</taxon>
        <taxon>Spiralia</taxon>
        <taxon>Lophotrochozoa</taxon>
        <taxon>Mollusca</taxon>
        <taxon>Gastropoda</taxon>
        <taxon>Heterobranchia</taxon>
        <taxon>Euthyneura</taxon>
        <taxon>Panpulmonata</taxon>
        <taxon>Sacoglossa</taxon>
        <taxon>Placobranchoidea</taxon>
        <taxon>Plakobranchidae</taxon>
        <taxon>Elysia</taxon>
    </lineage>
</organism>
<evidence type="ECO:0000256" key="5">
    <source>
        <dbReference type="SAM" id="MobiDB-lite"/>
    </source>
</evidence>
<name>A0AAV4HRN3_9GAST</name>
<keyword evidence="7" id="KW-1185">Reference proteome</keyword>
<dbReference type="GO" id="GO:0072669">
    <property type="term" value="C:tRNA-splicing ligase complex"/>
    <property type="evidence" value="ECO:0007669"/>
    <property type="project" value="InterPro"/>
</dbReference>
<dbReference type="EMBL" id="BMAT01005840">
    <property type="protein sequence ID" value="GFS00527.1"/>
    <property type="molecule type" value="Genomic_DNA"/>
</dbReference>
<feature type="region of interest" description="Disordered" evidence="5">
    <location>
        <begin position="67"/>
        <end position="100"/>
    </location>
</feature>